<dbReference type="OrthoDB" id="7961152at2"/>
<dbReference type="KEGG" id="rpod:E0E05_07495"/>
<evidence type="ECO:0000259" key="1">
    <source>
        <dbReference type="Pfam" id="PF20056"/>
    </source>
</evidence>
<reference evidence="2 3" key="1">
    <citation type="journal article" date="2017" name="Int. J. Syst. Evol. Microbiol.">
        <title>Roseitalea porphyridii gen. nov., sp. nov., isolated from a red alga, and reclassification of Hoeflea suaedae Chung et al. 2013 as Pseudohoeflea suaedae gen. nov., comb. nov.</title>
        <authorList>
            <person name="Hyeon J.W."/>
            <person name="Jeong S.E."/>
            <person name="Baek K."/>
            <person name="Jeon C.O."/>
        </authorList>
    </citation>
    <scope>NUCLEOTIDE SEQUENCE [LARGE SCALE GENOMIC DNA]</scope>
    <source>
        <strain evidence="2 3">MA7-20</strain>
    </source>
</reference>
<dbReference type="RefSeq" id="WP_063776111.1">
    <property type="nucleotide sequence ID" value="NZ_CP036532.1"/>
</dbReference>
<accession>A0A4P6V052</accession>
<evidence type="ECO:0000313" key="2">
    <source>
        <dbReference type="EMBL" id="QBK30455.1"/>
    </source>
</evidence>
<dbReference type="GeneID" id="90767135"/>
<dbReference type="Pfam" id="PF20056">
    <property type="entry name" value="DUF6455"/>
    <property type="match status" value="1"/>
</dbReference>
<organism evidence="2 3">
    <name type="scientific">Roseitalea porphyridii</name>
    <dbReference type="NCBI Taxonomy" id="1852022"/>
    <lineage>
        <taxon>Bacteria</taxon>
        <taxon>Pseudomonadati</taxon>
        <taxon>Pseudomonadota</taxon>
        <taxon>Alphaproteobacteria</taxon>
        <taxon>Hyphomicrobiales</taxon>
        <taxon>Ahrensiaceae</taxon>
        <taxon>Roseitalea</taxon>
    </lineage>
</organism>
<gene>
    <name evidence="2" type="ORF">E0E05_07495</name>
</gene>
<evidence type="ECO:0000313" key="3">
    <source>
        <dbReference type="Proteomes" id="UP000293719"/>
    </source>
</evidence>
<dbReference type="InterPro" id="IPR045601">
    <property type="entry name" value="DUF6455"/>
</dbReference>
<feature type="domain" description="DUF6455" evidence="1">
    <location>
        <begin position="7"/>
        <end position="84"/>
    </location>
</feature>
<dbReference type="AlphaFoldDB" id="A0A4P6V052"/>
<dbReference type="EMBL" id="CP036532">
    <property type="protein sequence ID" value="QBK30455.1"/>
    <property type="molecule type" value="Genomic_DNA"/>
</dbReference>
<dbReference type="Proteomes" id="UP000293719">
    <property type="component" value="Chromosome"/>
</dbReference>
<keyword evidence="3" id="KW-1185">Reference proteome</keyword>
<sequence>MPLLSLYKRMMRKADLMERMIDTVDVRDALETRADHANVLRRAANRCMTCAEPDACQSWLAEHDHADEAPGYCRNHDMFERLKHDIEAERLTHA</sequence>
<proteinExistence type="predicted"/>
<protein>
    <recommendedName>
        <fullName evidence="1">DUF6455 domain-containing protein</fullName>
    </recommendedName>
</protein>
<name>A0A4P6V052_9HYPH</name>